<comment type="caution">
    <text evidence="5">The sequence shown here is derived from an EMBL/GenBank/DDBJ whole genome shotgun (WGS) entry which is preliminary data.</text>
</comment>
<dbReference type="InterPro" id="IPR003399">
    <property type="entry name" value="Mce/MlaD"/>
</dbReference>
<dbReference type="InterPro" id="IPR052336">
    <property type="entry name" value="MlaD_Phospholipid_Transporter"/>
</dbReference>
<dbReference type="InterPro" id="IPR024516">
    <property type="entry name" value="Mce_C"/>
</dbReference>
<dbReference type="EMBL" id="MVII01000007">
    <property type="protein sequence ID" value="ORB59448.1"/>
    <property type="molecule type" value="Genomic_DNA"/>
</dbReference>
<dbReference type="Proteomes" id="UP000192434">
    <property type="component" value="Unassembled WGS sequence"/>
</dbReference>
<accession>A0A1X0J9A9</accession>
<keyword evidence="2" id="KW-0732">Signal</keyword>
<feature type="region of interest" description="Disordered" evidence="1">
    <location>
        <begin position="363"/>
        <end position="387"/>
    </location>
</feature>
<gene>
    <name evidence="5" type="ORF">BST43_07150</name>
</gene>
<reference evidence="5 6" key="1">
    <citation type="submission" date="2016-12" db="EMBL/GenBank/DDBJ databases">
        <title>The new phylogeny of genus Mycobacterium.</title>
        <authorList>
            <person name="Tortoli E."/>
            <person name="Trovato A."/>
            <person name="Cirillo D.M."/>
        </authorList>
    </citation>
    <scope>NUCLEOTIDE SEQUENCE [LARGE SCALE GENOMIC DNA]</scope>
    <source>
        <strain evidence="5 6">CCUG 66554</strain>
    </source>
</reference>
<dbReference type="STRING" id="1578165.BKG68_11450"/>
<protein>
    <submittedName>
        <fullName evidence="5">Mammalian cell entry protein</fullName>
    </submittedName>
</protein>
<feature type="domain" description="Mce/MlaD" evidence="3">
    <location>
        <begin position="38"/>
        <end position="112"/>
    </location>
</feature>
<proteinExistence type="predicted"/>
<dbReference type="GO" id="GO:0005576">
    <property type="term" value="C:extracellular region"/>
    <property type="evidence" value="ECO:0007669"/>
    <property type="project" value="TreeGrafter"/>
</dbReference>
<evidence type="ECO:0000313" key="6">
    <source>
        <dbReference type="Proteomes" id="UP000192434"/>
    </source>
</evidence>
<organism evidence="5 6">
    <name type="scientific">Mycobacteroides saopaulense</name>
    <dbReference type="NCBI Taxonomy" id="1578165"/>
    <lineage>
        <taxon>Bacteria</taxon>
        <taxon>Bacillati</taxon>
        <taxon>Actinomycetota</taxon>
        <taxon>Actinomycetes</taxon>
        <taxon>Mycobacteriales</taxon>
        <taxon>Mycobacteriaceae</taxon>
        <taxon>Mycobacteroides</taxon>
    </lineage>
</organism>
<name>A0A1X0J9A9_9MYCO</name>
<dbReference type="PANTHER" id="PTHR33371:SF15">
    <property type="entry name" value="LIPOPROTEIN LPRN"/>
    <property type="match status" value="1"/>
</dbReference>
<dbReference type="RefSeq" id="WP_165757454.1">
    <property type="nucleotide sequence ID" value="NZ_MVII01000007.1"/>
</dbReference>
<evidence type="ECO:0000313" key="5">
    <source>
        <dbReference type="EMBL" id="ORB59448.1"/>
    </source>
</evidence>
<dbReference type="Pfam" id="PF02470">
    <property type="entry name" value="MlaD"/>
    <property type="match status" value="1"/>
</dbReference>
<dbReference type="Pfam" id="PF11887">
    <property type="entry name" value="Mce4_CUP1"/>
    <property type="match status" value="1"/>
</dbReference>
<dbReference type="AlphaFoldDB" id="A0A1X0J9A9"/>
<sequence>MMRRRLSAFAAIMVLCTGCSTGGLADLPLPAPGLGGGGYRLTAVFANALNLPERAKVKLAGADIGEVESMAAKDFHAVTTLRIRHDVTLSAGSTAQLRTATPLGDVFVAITAPERPHGGTLADGDTIPIDQTAAAATVESVLSSAAILVNGGAVRNLTNVVNGMGRAAGPDGEAFGRMIGKSNELLGKLNARSGQLDAAMTQTARLAEALDGRSEELGQVLHAAGPATATLQENAGQISDLVLLLGDTARELGKFPSIAGTDTSGRSVVADANAISRSWNDVVLDPETRLLSLNRLYAPFIKITAGSYISGRAGIDRLVLGAIPDAGFGGDPGFHGPKRYDWNKLVGTLKYSLWRLQERVVGQGPEAQGPEVQSPASPEAGLPGSGR</sequence>
<feature type="domain" description="Mammalian cell entry C-terminal" evidence="4">
    <location>
        <begin position="120"/>
        <end position="254"/>
    </location>
</feature>
<feature type="chain" id="PRO_5013140253" evidence="2">
    <location>
        <begin position="26"/>
        <end position="387"/>
    </location>
</feature>
<dbReference type="PANTHER" id="PTHR33371">
    <property type="entry name" value="INTERMEMBRANE PHOSPHOLIPID TRANSPORT SYSTEM BINDING PROTEIN MLAD-RELATED"/>
    <property type="match status" value="1"/>
</dbReference>
<evidence type="ECO:0000259" key="4">
    <source>
        <dbReference type="Pfam" id="PF11887"/>
    </source>
</evidence>
<evidence type="ECO:0000256" key="2">
    <source>
        <dbReference type="SAM" id="SignalP"/>
    </source>
</evidence>
<evidence type="ECO:0000259" key="3">
    <source>
        <dbReference type="Pfam" id="PF02470"/>
    </source>
</evidence>
<evidence type="ECO:0000256" key="1">
    <source>
        <dbReference type="SAM" id="MobiDB-lite"/>
    </source>
</evidence>
<feature type="signal peptide" evidence="2">
    <location>
        <begin position="1"/>
        <end position="25"/>
    </location>
</feature>